<keyword evidence="7" id="KW-0720">Serine protease</keyword>
<keyword evidence="5 15" id="KW-0812">Transmembrane</keyword>
<keyword evidence="3" id="KW-0031">Aminopeptidase</keyword>
<comment type="similarity">
    <text evidence="2">Belongs to the peptidase S9B family. DPPIV subfamily.</text>
</comment>
<evidence type="ECO:0000256" key="9">
    <source>
        <dbReference type="ARBA" id="ARBA00022989"/>
    </source>
</evidence>
<dbReference type="EMBL" id="HBUF01217542">
    <property type="protein sequence ID" value="CAG6667839.1"/>
    <property type="molecule type" value="Transcribed_RNA"/>
</dbReference>
<evidence type="ECO:0000256" key="13">
    <source>
        <dbReference type="ARBA" id="ARBA00072929"/>
    </source>
</evidence>
<dbReference type="InterPro" id="IPR029058">
    <property type="entry name" value="AB_hydrolase_fold"/>
</dbReference>
<evidence type="ECO:0000256" key="14">
    <source>
        <dbReference type="SAM" id="MobiDB-lite"/>
    </source>
</evidence>
<dbReference type="GO" id="GO:0012505">
    <property type="term" value="C:endomembrane system"/>
    <property type="evidence" value="ECO:0007669"/>
    <property type="project" value="UniProtKB-SubCell"/>
</dbReference>
<dbReference type="InterPro" id="IPR001375">
    <property type="entry name" value="Peptidase_S9_cat"/>
</dbReference>
<feature type="compositionally biased region" description="Acidic residues" evidence="14">
    <location>
        <begin position="502"/>
        <end position="511"/>
    </location>
</feature>
<dbReference type="Pfam" id="PF00930">
    <property type="entry name" value="DPPIV_N"/>
    <property type="match status" value="1"/>
</dbReference>
<evidence type="ECO:0000256" key="2">
    <source>
        <dbReference type="ARBA" id="ARBA00010036"/>
    </source>
</evidence>
<dbReference type="SUPFAM" id="SSF82171">
    <property type="entry name" value="DPP6 N-terminal domain-like"/>
    <property type="match status" value="1"/>
</dbReference>
<evidence type="ECO:0000256" key="4">
    <source>
        <dbReference type="ARBA" id="ARBA00022670"/>
    </source>
</evidence>
<keyword evidence="4" id="KW-0645">Protease</keyword>
<feature type="domain" description="Dipeptidylpeptidase IV N-terminal" evidence="17">
    <location>
        <begin position="125"/>
        <end position="477"/>
    </location>
</feature>
<organism evidence="18">
    <name type="scientific">Cacopsylla melanoneura</name>
    <dbReference type="NCBI Taxonomy" id="428564"/>
    <lineage>
        <taxon>Eukaryota</taxon>
        <taxon>Metazoa</taxon>
        <taxon>Ecdysozoa</taxon>
        <taxon>Arthropoda</taxon>
        <taxon>Hexapoda</taxon>
        <taxon>Insecta</taxon>
        <taxon>Pterygota</taxon>
        <taxon>Neoptera</taxon>
        <taxon>Paraneoptera</taxon>
        <taxon>Hemiptera</taxon>
        <taxon>Sternorrhyncha</taxon>
        <taxon>Psylloidea</taxon>
        <taxon>Psyllidae</taxon>
        <taxon>Psyllinae</taxon>
        <taxon>Cacopsylla</taxon>
    </lineage>
</organism>
<proteinExistence type="inferred from homology"/>
<dbReference type="GO" id="GO:0004177">
    <property type="term" value="F:aminopeptidase activity"/>
    <property type="evidence" value="ECO:0007669"/>
    <property type="project" value="UniProtKB-KW"/>
</dbReference>
<dbReference type="EMBL" id="HBUF01520280">
    <property type="protein sequence ID" value="CAG6748710.1"/>
    <property type="molecule type" value="Transcribed_RNA"/>
</dbReference>
<evidence type="ECO:0000256" key="10">
    <source>
        <dbReference type="ARBA" id="ARBA00023136"/>
    </source>
</evidence>
<name>A0A8D8W394_9HEMI</name>
<dbReference type="GO" id="GO:0005886">
    <property type="term" value="C:plasma membrane"/>
    <property type="evidence" value="ECO:0007669"/>
    <property type="project" value="TreeGrafter"/>
</dbReference>
<dbReference type="GO" id="GO:0006508">
    <property type="term" value="P:proteolysis"/>
    <property type="evidence" value="ECO:0007669"/>
    <property type="project" value="UniProtKB-KW"/>
</dbReference>
<keyword evidence="10 15" id="KW-0472">Membrane</keyword>
<dbReference type="EMBL" id="HBUF01126601">
    <property type="protein sequence ID" value="CAG6643325.1"/>
    <property type="molecule type" value="Transcribed_RNA"/>
</dbReference>
<evidence type="ECO:0000313" key="18">
    <source>
        <dbReference type="EMBL" id="CAG6643325.1"/>
    </source>
</evidence>
<dbReference type="InterPro" id="IPR050278">
    <property type="entry name" value="Serine_Prot_S9B/DPPIV"/>
</dbReference>
<accession>A0A8D8W394</accession>
<dbReference type="EMBL" id="HBUF01380467">
    <property type="protein sequence ID" value="CAG6730047.1"/>
    <property type="molecule type" value="Transcribed_RNA"/>
</dbReference>
<dbReference type="AlphaFoldDB" id="A0A8D8W394"/>
<evidence type="ECO:0000256" key="8">
    <source>
        <dbReference type="ARBA" id="ARBA00022968"/>
    </source>
</evidence>
<dbReference type="Gene3D" id="2.140.10.30">
    <property type="entry name" value="Dipeptidylpeptidase IV, N-terminal domain"/>
    <property type="match status" value="2"/>
</dbReference>
<dbReference type="FunFam" id="3.40.50.1820:FF:000003">
    <property type="entry name" value="Dipeptidyl peptidase 4"/>
    <property type="match status" value="1"/>
</dbReference>
<comment type="subcellular location">
    <subcellularLocation>
        <location evidence="12">Endomembrane system</location>
        <topology evidence="12">Single-pass membrane protein</topology>
    </subcellularLocation>
    <subcellularLocation>
        <location evidence="1">Membrane</location>
        <topology evidence="1">Single-pass type II membrane protein</topology>
    </subcellularLocation>
</comment>
<dbReference type="Gene3D" id="3.40.50.1820">
    <property type="entry name" value="alpha/beta hydrolase"/>
    <property type="match status" value="1"/>
</dbReference>
<dbReference type="PANTHER" id="PTHR11731:SF200">
    <property type="entry name" value="DIPEPTIDYL PEPTIDASE 10, ISOFORM B"/>
    <property type="match status" value="1"/>
</dbReference>
<evidence type="ECO:0000256" key="12">
    <source>
        <dbReference type="ARBA" id="ARBA00037847"/>
    </source>
</evidence>
<evidence type="ECO:0000256" key="7">
    <source>
        <dbReference type="ARBA" id="ARBA00022825"/>
    </source>
</evidence>
<evidence type="ECO:0000256" key="11">
    <source>
        <dbReference type="ARBA" id="ARBA00023180"/>
    </source>
</evidence>
<evidence type="ECO:0000259" key="17">
    <source>
        <dbReference type="Pfam" id="PF00930"/>
    </source>
</evidence>
<evidence type="ECO:0000256" key="6">
    <source>
        <dbReference type="ARBA" id="ARBA00022801"/>
    </source>
</evidence>
<dbReference type="EMBL" id="HBUF01217543">
    <property type="protein sequence ID" value="CAG6667840.1"/>
    <property type="molecule type" value="Transcribed_RNA"/>
</dbReference>
<dbReference type="EMBL" id="HBUF01126600">
    <property type="protein sequence ID" value="CAG6643323.1"/>
    <property type="molecule type" value="Transcribed_RNA"/>
</dbReference>
<dbReference type="SUPFAM" id="SSF53474">
    <property type="entry name" value="alpha/beta-Hydrolases"/>
    <property type="match status" value="1"/>
</dbReference>
<dbReference type="PANTHER" id="PTHR11731">
    <property type="entry name" value="PROTEASE FAMILY S9B,C DIPEPTIDYL-PEPTIDASE IV-RELATED"/>
    <property type="match status" value="1"/>
</dbReference>
<dbReference type="EMBL" id="HBUF01380468">
    <property type="protein sequence ID" value="CAG6730048.1"/>
    <property type="molecule type" value="Transcribed_RNA"/>
</dbReference>
<reference evidence="18" key="1">
    <citation type="submission" date="2021-05" db="EMBL/GenBank/DDBJ databases">
        <authorList>
            <person name="Alioto T."/>
            <person name="Alioto T."/>
            <person name="Gomez Garrido J."/>
        </authorList>
    </citation>
    <scope>NUCLEOTIDE SEQUENCE</scope>
</reference>
<keyword evidence="11" id="KW-0325">Glycoprotein</keyword>
<protein>
    <recommendedName>
        <fullName evidence="13">Venom dipeptidyl peptidase 4</fullName>
    </recommendedName>
</protein>
<dbReference type="GO" id="GO:0008236">
    <property type="term" value="F:serine-type peptidase activity"/>
    <property type="evidence" value="ECO:0007669"/>
    <property type="project" value="UniProtKB-KW"/>
</dbReference>
<keyword evidence="8" id="KW-0735">Signal-anchor</keyword>
<dbReference type="EMBL" id="HBUF01520278">
    <property type="protein sequence ID" value="CAG6748708.1"/>
    <property type="molecule type" value="Transcribed_RNA"/>
</dbReference>
<feature type="transmembrane region" description="Helical" evidence="15">
    <location>
        <begin position="26"/>
        <end position="47"/>
    </location>
</feature>
<dbReference type="InterPro" id="IPR002469">
    <property type="entry name" value="Peptidase_S9B_N"/>
</dbReference>
<dbReference type="Pfam" id="PF00326">
    <property type="entry name" value="Peptidase_S9"/>
    <property type="match status" value="1"/>
</dbReference>
<dbReference type="GO" id="GO:0008239">
    <property type="term" value="F:dipeptidyl-peptidase activity"/>
    <property type="evidence" value="ECO:0007669"/>
    <property type="project" value="TreeGrafter"/>
</dbReference>
<evidence type="ECO:0000256" key="3">
    <source>
        <dbReference type="ARBA" id="ARBA00022438"/>
    </source>
</evidence>
<feature type="domain" description="Peptidase S9 prolyl oligopeptidase catalytic" evidence="16">
    <location>
        <begin position="657"/>
        <end position="863"/>
    </location>
</feature>
<evidence type="ECO:0000256" key="1">
    <source>
        <dbReference type="ARBA" id="ARBA00004606"/>
    </source>
</evidence>
<sequence>MSSDPDNFDDEDLVSSNANQRNWRGILIALLVILAVLALIVTSVVLLTPPDNGLRVKGHRVRLQDILEHDYVPLRFNGSWISDDELMFRDEFGGISILNATSLKRRTMMSNVTVRRLNPTKFSLSPDRKYLLLVHNVQKLFRHSYLAQYSILGLENNTLMKLTPDVRNEEHPFLLCAEWTRANHSLLVVRDYDLFYVSSPTPGNFHRVTTTGIPGIVSNGVPDWLYEEEILTNNKAFWISPDNRRVLFASFNDSMVGELKFTWYGTNTHSTYPSIRSLRYPKAGTNNPLVTLHVVDLQNVHNNNLKSIYNLKPPIDLTQSTDYYFCDVTWVSGNEVSIVWLNREQNVSMISLCKSPSWYCQMTQKLDFDNEGWVDVSEAPVFNPDGSAYLTLFPIRDGHAGYFRHIISYHIGKKVFQPLTQGLFTVNKILAWDSERNLVYYLGTPAGYPAQSHLYSVSTELPQAGTPLPTPLCLTCSEVSATGHSHHYEGASTSGAKTGQEDGSDDWEEEYGESKDKSPEQGKKKKRKKEVPPEESLYKPCTYHNIVFSPDLRYFINECLGPGIPTVKLSETRMSNGTIHPIPLYMMMLQNNSKLHDKLSKIALPQIKSFPVQISGGYYAQVRLYYPPRLREDEITRYPLVLEVYGGPGSQLVTDRWKIDWNTYLAGNRDYIVAQIDGRGSSGQGYKLLHQVYKKLGVVEVSDQLEVTDYLREALHVVDARRIAVWGWSYGGFVAAMLLSSMSQDVFHCAIAVAPITSWKLYDSAYTERYMGTPNSTGNSKSYEDADLTRRASGFKDKMLFLVHGSADDNVHIQQTMLFVKSMADEGVPFRQLIYPDESHSLAGVKRHLYKSMSTFLDDCFKKQVPPDIKAGLRNGGTFMD</sequence>
<keyword evidence="9 15" id="KW-1133">Transmembrane helix</keyword>
<keyword evidence="6" id="KW-0378">Hydrolase</keyword>
<evidence type="ECO:0000256" key="5">
    <source>
        <dbReference type="ARBA" id="ARBA00022692"/>
    </source>
</evidence>
<evidence type="ECO:0000259" key="16">
    <source>
        <dbReference type="Pfam" id="PF00326"/>
    </source>
</evidence>
<feature type="compositionally biased region" description="Basic and acidic residues" evidence="14">
    <location>
        <begin position="512"/>
        <end position="522"/>
    </location>
</feature>
<evidence type="ECO:0000256" key="15">
    <source>
        <dbReference type="SAM" id="Phobius"/>
    </source>
</evidence>
<feature type="region of interest" description="Disordered" evidence="14">
    <location>
        <begin position="486"/>
        <end position="534"/>
    </location>
</feature>
<dbReference type="EMBL" id="HBUF01217544">
    <property type="protein sequence ID" value="CAG6667841.1"/>
    <property type="molecule type" value="Transcribed_RNA"/>
</dbReference>